<dbReference type="EMBL" id="CP097253">
    <property type="protein sequence ID" value="UUR09335.1"/>
    <property type="molecule type" value="Genomic_DNA"/>
</dbReference>
<dbReference type="PANTHER" id="PTHR39324">
    <property type="entry name" value="CALCIUM DODECIN"/>
    <property type="match status" value="1"/>
</dbReference>
<keyword evidence="2" id="KW-1185">Reference proteome</keyword>
<dbReference type="InterPro" id="IPR036694">
    <property type="entry name" value="Dodecin-like_sf"/>
</dbReference>
<dbReference type="Gene3D" id="3.30.1660.10">
    <property type="entry name" value="Flavin-binding protein dodecin"/>
    <property type="match status" value="1"/>
</dbReference>
<dbReference type="InterPro" id="IPR025543">
    <property type="entry name" value="Dodecin-like"/>
</dbReference>
<dbReference type="SUPFAM" id="SSF89807">
    <property type="entry name" value="Dodecin-like"/>
    <property type="match status" value="1"/>
</dbReference>
<reference evidence="1 2" key="1">
    <citation type="submission" date="2022-05" db="EMBL/GenBank/DDBJ databases">
        <title>S8-45 Sphingomonas ultraviolaceadurans.</title>
        <authorList>
            <person name="Liu Y."/>
        </authorList>
    </citation>
    <scope>NUCLEOTIDE SEQUENCE [LARGE SCALE GENOMIC DNA]</scope>
    <source>
        <strain evidence="1 2">S8-45</strain>
    </source>
</reference>
<name>A0ABY5MY04_9SPHN</name>
<proteinExistence type="predicted"/>
<organism evidence="1 2">
    <name type="scientific">Sphingomonas glaciei</name>
    <dbReference type="NCBI Taxonomy" id="2938948"/>
    <lineage>
        <taxon>Bacteria</taxon>
        <taxon>Pseudomonadati</taxon>
        <taxon>Pseudomonadota</taxon>
        <taxon>Alphaproteobacteria</taxon>
        <taxon>Sphingomonadales</taxon>
        <taxon>Sphingomonadaceae</taxon>
        <taxon>Sphingomonas</taxon>
    </lineage>
</organism>
<dbReference type="PANTHER" id="PTHR39324:SF1">
    <property type="entry name" value="CALCIUM DODECIN"/>
    <property type="match status" value="1"/>
</dbReference>
<gene>
    <name evidence="1" type="ORF">M1K48_06910</name>
</gene>
<evidence type="ECO:0000313" key="2">
    <source>
        <dbReference type="Proteomes" id="UP000831921"/>
    </source>
</evidence>
<accession>A0ABY5MY04</accession>
<evidence type="ECO:0000313" key="1">
    <source>
        <dbReference type="EMBL" id="UUR09335.1"/>
    </source>
</evidence>
<protein>
    <submittedName>
        <fullName evidence="1">Dodecin domain-containing protein</fullName>
    </submittedName>
</protein>
<sequence length="67" mass="7400">MMAVAKTLEIISSSTESIEAAVREGIAKAGETIHDIQEAWVQSTKALVNDNKVVEWRVTLKITFIVK</sequence>
<dbReference type="RefSeq" id="WP_249505102.1">
    <property type="nucleotide sequence ID" value="NZ_CP097253.1"/>
</dbReference>
<dbReference type="InterPro" id="IPR009923">
    <property type="entry name" value="Dodecin"/>
</dbReference>
<dbReference type="Pfam" id="PF07311">
    <property type="entry name" value="Dodecin"/>
    <property type="match status" value="1"/>
</dbReference>
<dbReference type="Proteomes" id="UP000831921">
    <property type="component" value="Chromosome"/>
</dbReference>